<sequence>MDDQKPSNVFTAPRAAGCTSLERRLASWCCFRFTLILNAILRVFVWPHVSGSPYLILVVVGTRMGFGVSWVRLHQYLTGEQRIDPLVATVVWFLSTIIVDLALGSSYRSYSVKDWVAQGYCKNR</sequence>
<keyword evidence="1" id="KW-1133">Transmembrane helix</keyword>
<keyword evidence="1" id="KW-0812">Transmembrane</keyword>
<feature type="transmembrane region" description="Helical" evidence="1">
    <location>
        <begin position="54"/>
        <end position="73"/>
    </location>
</feature>
<gene>
    <name evidence="2" type="ORF">N658DRAFT_500031</name>
</gene>
<organism evidence="2 3">
    <name type="scientific">Parathielavia hyrcaniae</name>
    <dbReference type="NCBI Taxonomy" id="113614"/>
    <lineage>
        <taxon>Eukaryota</taxon>
        <taxon>Fungi</taxon>
        <taxon>Dikarya</taxon>
        <taxon>Ascomycota</taxon>
        <taxon>Pezizomycotina</taxon>
        <taxon>Sordariomycetes</taxon>
        <taxon>Sordariomycetidae</taxon>
        <taxon>Sordariales</taxon>
        <taxon>Chaetomiaceae</taxon>
        <taxon>Parathielavia</taxon>
    </lineage>
</organism>
<proteinExistence type="predicted"/>
<evidence type="ECO:0000313" key="2">
    <source>
        <dbReference type="EMBL" id="KAK4097840.1"/>
    </source>
</evidence>
<keyword evidence="1" id="KW-0472">Membrane</keyword>
<dbReference type="AlphaFoldDB" id="A0AAN6SXV2"/>
<evidence type="ECO:0000256" key="1">
    <source>
        <dbReference type="SAM" id="Phobius"/>
    </source>
</evidence>
<reference evidence="2" key="2">
    <citation type="submission" date="2023-05" db="EMBL/GenBank/DDBJ databases">
        <authorList>
            <consortium name="Lawrence Berkeley National Laboratory"/>
            <person name="Steindorff A."/>
            <person name="Hensen N."/>
            <person name="Bonometti L."/>
            <person name="Westerberg I."/>
            <person name="Brannstrom I.O."/>
            <person name="Guillou S."/>
            <person name="Cros-Aarteil S."/>
            <person name="Calhoun S."/>
            <person name="Haridas S."/>
            <person name="Kuo A."/>
            <person name="Mondo S."/>
            <person name="Pangilinan J."/>
            <person name="Riley R."/>
            <person name="Labutti K."/>
            <person name="Andreopoulos B."/>
            <person name="Lipzen A."/>
            <person name="Chen C."/>
            <person name="Yanf M."/>
            <person name="Daum C."/>
            <person name="Ng V."/>
            <person name="Clum A."/>
            <person name="Ohm R."/>
            <person name="Martin F."/>
            <person name="Silar P."/>
            <person name="Natvig D."/>
            <person name="Lalanne C."/>
            <person name="Gautier V."/>
            <person name="Ament-Velasquez S.L."/>
            <person name="Kruys A."/>
            <person name="Hutchinson M.I."/>
            <person name="Powell A.J."/>
            <person name="Barry K."/>
            <person name="Miller A.N."/>
            <person name="Grigoriev I.V."/>
            <person name="Debuchy R."/>
            <person name="Gladieux P."/>
            <person name="Thoren M.H."/>
            <person name="Johannesson H."/>
        </authorList>
    </citation>
    <scope>NUCLEOTIDE SEQUENCE</scope>
    <source>
        <strain evidence="2">CBS 757.83</strain>
    </source>
</reference>
<keyword evidence="3" id="KW-1185">Reference proteome</keyword>
<evidence type="ECO:0000313" key="3">
    <source>
        <dbReference type="Proteomes" id="UP001305647"/>
    </source>
</evidence>
<reference evidence="2" key="1">
    <citation type="journal article" date="2023" name="Mol. Phylogenet. Evol.">
        <title>Genome-scale phylogeny and comparative genomics of the fungal order Sordariales.</title>
        <authorList>
            <person name="Hensen N."/>
            <person name="Bonometti L."/>
            <person name="Westerberg I."/>
            <person name="Brannstrom I.O."/>
            <person name="Guillou S."/>
            <person name="Cros-Aarteil S."/>
            <person name="Calhoun S."/>
            <person name="Haridas S."/>
            <person name="Kuo A."/>
            <person name="Mondo S."/>
            <person name="Pangilinan J."/>
            <person name="Riley R."/>
            <person name="LaButti K."/>
            <person name="Andreopoulos B."/>
            <person name="Lipzen A."/>
            <person name="Chen C."/>
            <person name="Yan M."/>
            <person name="Daum C."/>
            <person name="Ng V."/>
            <person name="Clum A."/>
            <person name="Steindorff A."/>
            <person name="Ohm R.A."/>
            <person name="Martin F."/>
            <person name="Silar P."/>
            <person name="Natvig D.O."/>
            <person name="Lalanne C."/>
            <person name="Gautier V."/>
            <person name="Ament-Velasquez S.L."/>
            <person name="Kruys A."/>
            <person name="Hutchinson M.I."/>
            <person name="Powell A.J."/>
            <person name="Barry K."/>
            <person name="Miller A.N."/>
            <person name="Grigoriev I.V."/>
            <person name="Debuchy R."/>
            <person name="Gladieux P."/>
            <person name="Hiltunen Thoren M."/>
            <person name="Johannesson H."/>
        </authorList>
    </citation>
    <scope>NUCLEOTIDE SEQUENCE</scope>
    <source>
        <strain evidence="2">CBS 757.83</strain>
    </source>
</reference>
<comment type="caution">
    <text evidence="2">The sequence shown here is derived from an EMBL/GenBank/DDBJ whole genome shotgun (WGS) entry which is preliminary data.</text>
</comment>
<name>A0AAN6SXV2_9PEZI</name>
<protein>
    <submittedName>
        <fullName evidence="2">Uncharacterized protein</fullName>
    </submittedName>
</protein>
<dbReference type="Proteomes" id="UP001305647">
    <property type="component" value="Unassembled WGS sequence"/>
</dbReference>
<accession>A0AAN6SXV2</accession>
<feature type="transmembrane region" description="Helical" evidence="1">
    <location>
        <begin position="85"/>
        <end position="103"/>
    </location>
</feature>
<dbReference type="EMBL" id="MU863667">
    <property type="protein sequence ID" value="KAK4097840.1"/>
    <property type="molecule type" value="Genomic_DNA"/>
</dbReference>